<dbReference type="SMART" id="SM00044">
    <property type="entry name" value="CYCc"/>
    <property type="match status" value="1"/>
</dbReference>
<dbReference type="KEGG" id="tad:TRIADDRAFT_33908"/>
<evidence type="ECO:0000256" key="11">
    <source>
        <dbReference type="SAM" id="Coils"/>
    </source>
</evidence>
<comment type="subcellular location">
    <subcellularLocation>
        <location evidence="1">Membrane</location>
        <topology evidence="1">Single-pass type I membrane protein</topology>
    </subcellularLocation>
</comment>
<dbReference type="InterPro" id="IPR050401">
    <property type="entry name" value="Cyclic_nucleotide_synthase"/>
</dbReference>
<dbReference type="RefSeq" id="XP_002118276.1">
    <property type="nucleotide sequence ID" value="XM_002118240.1"/>
</dbReference>
<dbReference type="Gene3D" id="6.10.250.780">
    <property type="match status" value="1"/>
</dbReference>
<organism evidence="14 15">
    <name type="scientific">Trichoplax adhaerens</name>
    <name type="common">Trichoplax reptans</name>
    <dbReference type="NCBI Taxonomy" id="10228"/>
    <lineage>
        <taxon>Eukaryota</taxon>
        <taxon>Metazoa</taxon>
        <taxon>Placozoa</taxon>
        <taxon>Uniplacotomia</taxon>
        <taxon>Trichoplacea</taxon>
        <taxon>Trichoplacidae</taxon>
        <taxon>Trichoplax</taxon>
    </lineage>
</organism>
<keyword evidence="6 12" id="KW-1133">Transmembrane helix</keyword>
<dbReference type="AlphaFoldDB" id="B3SDF7"/>
<evidence type="ECO:0000256" key="5">
    <source>
        <dbReference type="ARBA" id="ARBA00022741"/>
    </source>
</evidence>
<dbReference type="Pfam" id="PF00211">
    <property type="entry name" value="Guanylate_cyc"/>
    <property type="match status" value="1"/>
</dbReference>
<keyword evidence="4" id="KW-0732">Signal</keyword>
<dbReference type="HOGENOM" id="CLU_016632_0_0_1"/>
<dbReference type="GO" id="GO:0000166">
    <property type="term" value="F:nucleotide binding"/>
    <property type="evidence" value="ECO:0007669"/>
    <property type="project" value="UniProtKB-KW"/>
</dbReference>
<evidence type="ECO:0000256" key="12">
    <source>
        <dbReference type="SAM" id="Phobius"/>
    </source>
</evidence>
<protein>
    <recommendedName>
        <fullName evidence="2">guanylate cyclase</fullName>
        <ecNumber evidence="2">4.6.1.2</ecNumber>
    </recommendedName>
</protein>
<dbReference type="Gene3D" id="3.30.70.1230">
    <property type="entry name" value="Nucleotide cyclase"/>
    <property type="match status" value="1"/>
</dbReference>
<dbReference type="PANTHER" id="PTHR11920:SF501">
    <property type="entry name" value="GUANYLATE CYCLASE 32E"/>
    <property type="match status" value="1"/>
</dbReference>
<dbReference type="CTD" id="6759489"/>
<dbReference type="EC" id="4.6.1.2" evidence="2"/>
<dbReference type="FunFam" id="3.30.70.1230:FF:000015">
    <property type="entry name" value="Guanylate cyclase"/>
    <property type="match status" value="1"/>
</dbReference>
<dbReference type="GeneID" id="6759489"/>
<dbReference type="Pfam" id="PF08376">
    <property type="entry name" value="NIT"/>
    <property type="match status" value="1"/>
</dbReference>
<dbReference type="InterPro" id="IPR029787">
    <property type="entry name" value="Nucleotide_cyclase"/>
</dbReference>
<dbReference type="GO" id="GO:0006182">
    <property type="term" value="P:cGMP biosynthetic process"/>
    <property type="evidence" value="ECO:0000318"/>
    <property type="project" value="GO_Central"/>
</dbReference>
<dbReference type="GO" id="GO:0001653">
    <property type="term" value="F:peptide receptor activity"/>
    <property type="evidence" value="ECO:0000318"/>
    <property type="project" value="GO_Central"/>
</dbReference>
<dbReference type="InterPro" id="IPR001054">
    <property type="entry name" value="A/G_cyclase"/>
</dbReference>
<sequence length="629" mass="71667">MQAENRCDRQERAVGASPSKYAEFFSVSPGESDSDNINYIPTTLGKNRCWLRDDPGHDSSRRIQMFKICILILIPCIGLAVSTIITLLADATEYRKTTELSNEIIASIKLGNLIHYLQIERGQTVLLVSSKYDKIVFVNVVKRRLETNNAIKEVDPWPINDSTSSYLSNSTSLRNYLDAHRDSVVDMANTTIDSELKFYSDVNREILNWISRRLRNARTEILWNNLVSYQLFLSGKEETGIERALGGVYFSQSQLSHLQILHYYSRLQRGQMSINSSRQYSTYLDNLYKVYVLNASVYDQLQMLRKDIIANTYHQPSVTYASYWFENITMYIDQLKTIQDLTAYYIQAASIRIGNAAYVNFVMSLILLIVVAIVCPLLIYFISKLLNHIQSYAINLADKTRKLERERRKTDNLLCEMLPRSVADQLKRGNHVIAESYDNVTLYFSDIVGFTNICHHSTALEVVNMLNYIYINFDSQIEKYNVYKVETIGDDYMVVSGVPSRLSGNRHAAEIANMAIDLLDVMKDLRAPHKPEIKIQLRSGIHSGSVAAGVVGRKMPRYCLFGDAVNIASRMESLGDASKIHCSESTYNILSNHGIYDFQPRGEMNVKGLGVMRTFWLIGKIITFNTVIS</sequence>
<proteinExistence type="inferred from homology"/>
<dbReference type="EMBL" id="DS985279">
    <property type="protein sequence ID" value="EDV19210.1"/>
    <property type="molecule type" value="Genomic_DNA"/>
</dbReference>
<dbReference type="PROSITE" id="PS50125">
    <property type="entry name" value="GUANYLATE_CYCLASE_2"/>
    <property type="match status" value="1"/>
</dbReference>
<evidence type="ECO:0000256" key="10">
    <source>
        <dbReference type="RuleBase" id="RU000405"/>
    </source>
</evidence>
<evidence type="ECO:0000256" key="2">
    <source>
        <dbReference type="ARBA" id="ARBA00012202"/>
    </source>
</evidence>
<dbReference type="CDD" id="cd07302">
    <property type="entry name" value="CHD"/>
    <property type="match status" value="1"/>
</dbReference>
<evidence type="ECO:0000256" key="4">
    <source>
        <dbReference type="ARBA" id="ARBA00022729"/>
    </source>
</evidence>
<dbReference type="InterPro" id="IPR018297">
    <property type="entry name" value="A/G_cyclase_CS"/>
</dbReference>
<dbReference type="GO" id="GO:0004383">
    <property type="term" value="F:guanylate cyclase activity"/>
    <property type="evidence" value="ECO:0000318"/>
    <property type="project" value="GO_Central"/>
</dbReference>
<dbReference type="eggNOG" id="KOG1023">
    <property type="taxonomic scope" value="Eukaryota"/>
</dbReference>
<dbReference type="PROSITE" id="PS00452">
    <property type="entry name" value="GUANYLATE_CYCLASE_1"/>
    <property type="match status" value="1"/>
</dbReference>
<keyword evidence="5" id="KW-0547">Nucleotide-binding</keyword>
<evidence type="ECO:0000256" key="7">
    <source>
        <dbReference type="ARBA" id="ARBA00023136"/>
    </source>
</evidence>
<accession>B3SDF7</accession>
<reference evidence="14 15" key="1">
    <citation type="journal article" date="2008" name="Nature">
        <title>The Trichoplax genome and the nature of placozoans.</title>
        <authorList>
            <person name="Srivastava M."/>
            <person name="Begovic E."/>
            <person name="Chapman J."/>
            <person name="Putnam N.H."/>
            <person name="Hellsten U."/>
            <person name="Kawashima T."/>
            <person name="Kuo A."/>
            <person name="Mitros T."/>
            <person name="Salamov A."/>
            <person name="Carpenter M.L."/>
            <person name="Signorovitch A.Y."/>
            <person name="Moreno M.A."/>
            <person name="Kamm K."/>
            <person name="Grimwood J."/>
            <person name="Schmutz J."/>
            <person name="Shapiro H."/>
            <person name="Grigoriev I.V."/>
            <person name="Buss L.W."/>
            <person name="Schierwater B."/>
            <person name="Dellaporta S.L."/>
            <person name="Rokhsar D.S."/>
        </authorList>
    </citation>
    <scope>NUCLEOTIDE SEQUENCE [LARGE SCALE GENOMIC DNA]</scope>
    <source>
        <strain evidence="14 15">Grell-BS-1999</strain>
    </source>
</reference>
<keyword evidence="11" id="KW-0175">Coiled coil</keyword>
<dbReference type="PANTHER" id="PTHR11920">
    <property type="entry name" value="GUANYLYL CYCLASE"/>
    <property type="match status" value="1"/>
</dbReference>
<dbReference type="OrthoDB" id="60033at2759"/>
<dbReference type="OMA" id="IADINIW"/>
<dbReference type="GO" id="GO:0005886">
    <property type="term" value="C:plasma membrane"/>
    <property type="evidence" value="ECO:0000318"/>
    <property type="project" value="GO_Central"/>
</dbReference>
<evidence type="ECO:0000256" key="3">
    <source>
        <dbReference type="ARBA" id="ARBA00022692"/>
    </source>
</evidence>
<keyword evidence="15" id="KW-1185">Reference proteome</keyword>
<dbReference type="InterPro" id="IPR013587">
    <property type="entry name" value="Nitrate/nitrite_sensing"/>
</dbReference>
<dbReference type="GO" id="GO:0035556">
    <property type="term" value="P:intracellular signal transduction"/>
    <property type="evidence" value="ECO:0007669"/>
    <property type="project" value="InterPro"/>
</dbReference>
<gene>
    <name evidence="14" type="ORF">TRIADDRAFT_33908</name>
</gene>
<dbReference type="InParanoid" id="B3SDF7"/>
<dbReference type="PhylomeDB" id="B3SDF7"/>
<feature type="coiled-coil region" evidence="11">
    <location>
        <begin position="389"/>
        <end position="416"/>
    </location>
</feature>
<dbReference type="GO" id="GO:0007168">
    <property type="term" value="P:receptor guanylyl cyclase signaling pathway"/>
    <property type="evidence" value="ECO:0000318"/>
    <property type="project" value="GO_Central"/>
</dbReference>
<evidence type="ECO:0000256" key="8">
    <source>
        <dbReference type="ARBA" id="ARBA00023239"/>
    </source>
</evidence>
<keyword evidence="9" id="KW-0141">cGMP biosynthesis</keyword>
<dbReference type="Pfam" id="PF07701">
    <property type="entry name" value="HNOBA"/>
    <property type="match status" value="1"/>
</dbReference>
<dbReference type="Proteomes" id="UP000009022">
    <property type="component" value="Unassembled WGS sequence"/>
</dbReference>
<evidence type="ECO:0000313" key="15">
    <source>
        <dbReference type="Proteomes" id="UP000009022"/>
    </source>
</evidence>
<comment type="similarity">
    <text evidence="10">Belongs to the adenylyl cyclase class-4/guanylyl cyclase family.</text>
</comment>
<keyword evidence="3 12" id="KW-0812">Transmembrane</keyword>
<name>B3SDF7_TRIAD</name>
<evidence type="ECO:0000256" key="6">
    <source>
        <dbReference type="ARBA" id="ARBA00022989"/>
    </source>
</evidence>
<feature type="transmembrane region" description="Helical" evidence="12">
    <location>
        <begin position="357"/>
        <end position="382"/>
    </location>
</feature>
<keyword evidence="8 10" id="KW-0456">Lyase</keyword>
<keyword evidence="7 12" id="KW-0472">Membrane</keyword>
<feature type="transmembrane region" description="Helical" evidence="12">
    <location>
        <begin position="68"/>
        <end position="89"/>
    </location>
</feature>
<dbReference type="InterPro" id="IPR011645">
    <property type="entry name" value="HNOB_dom_associated"/>
</dbReference>
<evidence type="ECO:0000313" key="14">
    <source>
        <dbReference type="EMBL" id="EDV19210.1"/>
    </source>
</evidence>
<evidence type="ECO:0000256" key="1">
    <source>
        <dbReference type="ARBA" id="ARBA00004479"/>
    </source>
</evidence>
<dbReference type="SUPFAM" id="SSF55073">
    <property type="entry name" value="Nucleotide cyclase"/>
    <property type="match status" value="1"/>
</dbReference>
<evidence type="ECO:0000256" key="9">
    <source>
        <dbReference type="ARBA" id="ARBA00023293"/>
    </source>
</evidence>
<feature type="domain" description="Guanylate cyclase" evidence="13">
    <location>
        <begin position="441"/>
        <end position="572"/>
    </location>
</feature>
<evidence type="ECO:0000259" key="13">
    <source>
        <dbReference type="PROSITE" id="PS50125"/>
    </source>
</evidence>